<dbReference type="Proteomes" id="UP000235145">
    <property type="component" value="Unassembled WGS sequence"/>
</dbReference>
<evidence type="ECO:0000313" key="3">
    <source>
        <dbReference type="EMBL" id="KAJ0220074.1"/>
    </source>
</evidence>
<feature type="compositionally biased region" description="Acidic residues" evidence="2">
    <location>
        <begin position="288"/>
        <end position="297"/>
    </location>
</feature>
<organism evidence="3 4">
    <name type="scientific">Lactuca sativa</name>
    <name type="common">Garden lettuce</name>
    <dbReference type="NCBI Taxonomy" id="4236"/>
    <lineage>
        <taxon>Eukaryota</taxon>
        <taxon>Viridiplantae</taxon>
        <taxon>Streptophyta</taxon>
        <taxon>Embryophyta</taxon>
        <taxon>Tracheophyta</taxon>
        <taxon>Spermatophyta</taxon>
        <taxon>Magnoliopsida</taxon>
        <taxon>eudicotyledons</taxon>
        <taxon>Gunneridae</taxon>
        <taxon>Pentapetalae</taxon>
        <taxon>asterids</taxon>
        <taxon>campanulids</taxon>
        <taxon>Asterales</taxon>
        <taxon>Asteraceae</taxon>
        <taxon>Cichorioideae</taxon>
        <taxon>Cichorieae</taxon>
        <taxon>Lactucinae</taxon>
        <taxon>Lactuca</taxon>
    </lineage>
</organism>
<comment type="caution">
    <text evidence="3">The sequence shown here is derived from an EMBL/GenBank/DDBJ whole genome shotgun (WGS) entry which is preliminary data.</text>
</comment>
<protein>
    <submittedName>
        <fullName evidence="3">Uncharacterized protein</fullName>
    </submittedName>
</protein>
<gene>
    <name evidence="3" type="ORF">LSAT_V11C200061920</name>
</gene>
<proteinExistence type="predicted"/>
<feature type="coiled-coil region" evidence="1">
    <location>
        <begin position="150"/>
        <end position="177"/>
    </location>
</feature>
<name>A0A9R1XP33_LACSA</name>
<keyword evidence="4" id="KW-1185">Reference proteome</keyword>
<evidence type="ECO:0000256" key="2">
    <source>
        <dbReference type="SAM" id="MobiDB-lite"/>
    </source>
</evidence>
<dbReference type="EMBL" id="NBSK02000002">
    <property type="protein sequence ID" value="KAJ0220074.1"/>
    <property type="molecule type" value="Genomic_DNA"/>
</dbReference>
<dbReference type="AlphaFoldDB" id="A0A9R1XP33"/>
<evidence type="ECO:0000256" key="1">
    <source>
        <dbReference type="SAM" id="Coils"/>
    </source>
</evidence>
<accession>A0A9R1XP33</accession>
<evidence type="ECO:0000313" key="4">
    <source>
        <dbReference type="Proteomes" id="UP000235145"/>
    </source>
</evidence>
<reference evidence="3 4" key="1">
    <citation type="journal article" date="2017" name="Nat. Commun.">
        <title>Genome assembly with in vitro proximity ligation data and whole-genome triplication in lettuce.</title>
        <authorList>
            <person name="Reyes-Chin-Wo S."/>
            <person name="Wang Z."/>
            <person name="Yang X."/>
            <person name="Kozik A."/>
            <person name="Arikit S."/>
            <person name="Song C."/>
            <person name="Xia L."/>
            <person name="Froenicke L."/>
            <person name="Lavelle D.O."/>
            <person name="Truco M.J."/>
            <person name="Xia R."/>
            <person name="Zhu S."/>
            <person name="Xu C."/>
            <person name="Xu H."/>
            <person name="Xu X."/>
            <person name="Cox K."/>
            <person name="Korf I."/>
            <person name="Meyers B.C."/>
            <person name="Michelmore R.W."/>
        </authorList>
    </citation>
    <scope>NUCLEOTIDE SEQUENCE [LARGE SCALE GENOMIC DNA]</scope>
    <source>
        <strain evidence="4">cv. Salinas</strain>
        <tissue evidence="3">Seedlings</tissue>
    </source>
</reference>
<feature type="region of interest" description="Disordered" evidence="2">
    <location>
        <begin position="245"/>
        <end position="314"/>
    </location>
</feature>
<sequence length="586" mass="65831">METYNILINHNLYYSQKLSINCSGEVQPKWTMPGRTLYPTPVTKRHLKAVNEKLDQQLSSSSSGAYSEAALKALFSSVVTEHSATLSSAAKAIESSTSQCHQASLAVDSSTKECKEATAKVDKIVSEAHLFLDSLQAAATKNAQTVNALVESLQRSLQSKRSNLEVARQAIEAANETLHANNYKLCTATAEVNDLKSEWEVIRSSAADVHSILLPLITIRRHLADKLRPALDILSRIEGVPVTCVQPKQGGEKMKTQPPSGTKPSTEPKGNEASVSNKEKKMKKIGEDDTDNEDDVYAENPKNPFQKVKPSEKEIKENYKKQKAELEQKRKEAELLEKKKSMFPIWTIDSLQRCTIDEPSILWLEPVMSFGIENSKDAQFHMPITRKTFIFHCFNLTAAIPSPDPKVDRDILEFYLEFAQPQYLTWSSKKITTLKFLKPYSAGKFINFKFKVTRGTEGSVHNITFADLPNLNPHDWILLNNIHLSNPQEYQPIIDHAAKIDQEIASAIHKRTTIKTMGRAGNVNTMVKEKIDSKYQTVMFIRGEGQKCLFALVDKYLFSTSCLEHILEIIQRCDQNSAAEKKSLIC</sequence>
<keyword evidence="1" id="KW-0175">Coiled coil</keyword>